<organism evidence="1 2">
    <name type="scientific">Diatraea saccharalis</name>
    <name type="common">sugarcane borer</name>
    <dbReference type="NCBI Taxonomy" id="40085"/>
    <lineage>
        <taxon>Eukaryota</taxon>
        <taxon>Metazoa</taxon>
        <taxon>Ecdysozoa</taxon>
        <taxon>Arthropoda</taxon>
        <taxon>Hexapoda</taxon>
        <taxon>Insecta</taxon>
        <taxon>Pterygota</taxon>
        <taxon>Neoptera</taxon>
        <taxon>Endopterygota</taxon>
        <taxon>Lepidoptera</taxon>
        <taxon>Glossata</taxon>
        <taxon>Ditrysia</taxon>
        <taxon>Pyraloidea</taxon>
        <taxon>Crambidae</taxon>
        <taxon>Crambinae</taxon>
        <taxon>Diatraea</taxon>
    </lineage>
</organism>
<reference evidence="1" key="2">
    <citation type="submission" date="2022-10" db="EMBL/GenBank/DDBJ databases">
        <authorList>
            <consortium name="ENA_rothamsted_submissions"/>
            <consortium name="culmorum"/>
            <person name="King R."/>
        </authorList>
    </citation>
    <scope>NUCLEOTIDE SEQUENCE</scope>
</reference>
<dbReference type="EMBL" id="OU893335">
    <property type="protein sequence ID" value="CAG9792085.1"/>
    <property type="molecule type" value="Genomic_DNA"/>
</dbReference>
<dbReference type="PANTHER" id="PTHR45913:SF22">
    <property type="entry name" value="SCAN BOX DOMAIN-CONTAINING PROTEIN"/>
    <property type="match status" value="1"/>
</dbReference>
<gene>
    <name evidence="1" type="ORF">DIATSA_LOCUS9646</name>
</gene>
<dbReference type="Proteomes" id="UP001153714">
    <property type="component" value="Chromosome 4"/>
</dbReference>
<proteinExistence type="predicted"/>
<accession>A0A9N9WEW4</accession>
<evidence type="ECO:0000313" key="1">
    <source>
        <dbReference type="EMBL" id="CAG9792085.1"/>
    </source>
</evidence>
<dbReference type="AlphaFoldDB" id="A0A9N9WEW4"/>
<dbReference type="OrthoDB" id="1101576at2759"/>
<keyword evidence="2" id="KW-1185">Reference proteome</keyword>
<sequence>MPLCNKVLSNYSMKPSKLKDHLRRCHPDKIGKDLKYFQTLKEKYEKRPTVHSMLTSMTQSNDVGFRASYNISLHIAKSRKPHNIGEQLILPTVEEVLKTVLHMPSRDVLKRIPLSNDTVQRRIDEMSSDIESFLCSYLQTTHFSILLDELTLLGNEALLLAYVRFIIDEEIHEELLFAKTLFKLLRDFIQEKSIPFTMVGRYRGFISHLKRIISGVTAIHCVIHRQHLVAKNLSDRLHQSLQLVIKSVNELRNRFKRILLFIRFVFVARWRSG</sequence>
<protein>
    <submittedName>
        <fullName evidence="1">Uncharacterized protein</fullName>
    </submittedName>
</protein>
<evidence type="ECO:0000313" key="2">
    <source>
        <dbReference type="Proteomes" id="UP001153714"/>
    </source>
</evidence>
<name>A0A9N9WEW4_9NEOP</name>
<reference evidence="1" key="1">
    <citation type="submission" date="2021-12" db="EMBL/GenBank/DDBJ databases">
        <authorList>
            <person name="King R."/>
        </authorList>
    </citation>
    <scope>NUCLEOTIDE SEQUENCE</scope>
</reference>
<dbReference type="PANTHER" id="PTHR45913">
    <property type="entry name" value="EPM2A-INTERACTING PROTEIN 1"/>
    <property type="match status" value="1"/>
</dbReference>